<feature type="transmembrane region" description="Helical" evidence="7">
    <location>
        <begin position="83"/>
        <end position="102"/>
    </location>
</feature>
<dbReference type="Pfam" id="PF01757">
    <property type="entry name" value="Acyl_transf_3"/>
    <property type="match status" value="1"/>
</dbReference>
<feature type="transmembrane region" description="Helical" evidence="7">
    <location>
        <begin position="188"/>
        <end position="207"/>
    </location>
</feature>
<keyword evidence="5 7" id="KW-1133">Transmembrane helix</keyword>
<protein>
    <submittedName>
        <fullName evidence="9">Acyltransferase</fullName>
    </submittedName>
</protein>
<evidence type="ECO:0000256" key="7">
    <source>
        <dbReference type="SAM" id="Phobius"/>
    </source>
</evidence>
<sequence length="344" mass="38441">MKPNYSGLDWLKFAAAILVVANHTGPLQSFSPYADFLLSGVLTRVAVPVFFMSSGFFLFRKLTGDSAADLAALHRYAAKAGKLYVIAIALYIPLNLYTGYFITDFSVYSMIKDLVFDGTLYHLWYLPALLIGIYLTFFLYKRMSMKGMLAAAGILYAIGMLGGSYYGIIEGHQGFVQIYDGMFTLFDYTRNGLFYAPVYIALGAWAAKQPNKEGSGAVQAGLFAASLGMMFAEGILLHAADIPRHEGMYMFALPASYYLFRWALHWRGRSGKGFREWRVWIYILHPYAIVLVRGASEAVHLDHLFIQKSMLHFAAVCLLSIVMAAAAVKLEQTPRIIGQARKHY</sequence>
<feature type="transmembrane region" description="Helical" evidence="7">
    <location>
        <begin position="147"/>
        <end position="168"/>
    </location>
</feature>
<feature type="transmembrane region" description="Helical" evidence="7">
    <location>
        <begin position="45"/>
        <end position="62"/>
    </location>
</feature>
<organism evidence="9 10">
    <name type="scientific">Paenibacillus arenilitoris</name>
    <dbReference type="NCBI Taxonomy" id="2772299"/>
    <lineage>
        <taxon>Bacteria</taxon>
        <taxon>Bacillati</taxon>
        <taxon>Bacillota</taxon>
        <taxon>Bacilli</taxon>
        <taxon>Bacillales</taxon>
        <taxon>Paenibacillaceae</taxon>
        <taxon>Paenibacillus</taxon>
    </lineage>
</organism>
<evidence type="ECO:0000256" key="1">
    <source>
        <dbReference type="ARBA" id="ARBA00004651"/>
    </source>
</evidence>
<dbReference type="Proteomes" id="UP000632125">
    <property type="component" value="Unassembled WGS sequence"/>
</dbReference>
<accession>A0A927CTH6</accession>
<dbReference type="GO" id="GO:0009246">
    <property type="term" value="P:enterobacterial common antigen biosynthetic process"/>
    <property type="evidence" value="ECO:0007669"/>
    <property type="project" value="TreeGrafter"/>
</dbReference>
<reference evidence="9" key="1">
    <citation type="submission" date="2020-09" db="EMBL/GenBank/DDBJ databases">
        <title>A novel bacterium of genus Paenibacillus, isolated from South China Sea.</title>
        <authorList>
            <person name="Huang H."/>
            <person name="Mo K."/>
            <person name="Hu Y."/>
        </authorList>
    </citation>
    <scope>NUCLEOTIDE SEQUENCE</scope>
    <source>
        <strain evidence="9">IB182493</strain>
    </source>
</reference>
<evidence type="ECO:0000256" key="2">
    <source>
        <dbReference type="ARBA" id="ARBA00007400"/>
    </source>
</evidence>
<feature type="transmembrane region" description="Helical" evidence="7">
    <location>
        <begin position="246"/>
        <end position="264"/>
    </location>
</feature>
<keyword evidence="10" id="KW-1185">Reference proteome</keyword>
<comment type="caution">
    <text evidence="9">The sequence shown here is derived from an EMBL/GenBank/DDBJ whole genome shotgun (WGS) entry which is preliminary data.</text>
</comment>
<name>A0A927CTH6_9BACL</name>
<feature type="transmembrane region" description="Helical" evidence="7">
    <location>
        <begin position="122"/>
        <end position="140"/>
    </location>
</feature>
<dbReference type="AlphaFoldDB" id="A0A927CTH6"/>
<proteinExistence type="inferred from homology"/>
<dbReference type="EMBL" id="JACXIY010000068">
    <property type="protein sequence ID" value="MBD2872947.1"/>
    <property type="molecule type" value="Genomic_DNA"/>
</dbReference>
<keyword evidence="4 7" id="KW-0812">Transmembrane</keyword>
<evidence type="ECO:0000256" key="3">
    <source>
        <dbReference type="ARBA" id="ARBA00022475"/>
    </source>
</evidence>
<keyword evidence="9" id="KW-0808">Transferase</keyword>
<feature type="transmembrane region" description="Helical" evidence="7">
    <location>
        <begin position="310"/>
        <end position="328"/>
    </location>
</feature>
<gene>
    <name evidence="9" type="ORF">IDH41_30750</name>
</gene>
<comment type="similarity">
    <text evidence="2">Belongs to the acyltransferase 3 family.</text>
</comment>
<dbReference type="PANTHER" id="PTHR40074">
    <property type="entry name" value="O-ACETYLTRANSFERASE WECH"/>
    <property type="match status" value="1"/>
</dbReference>
<evidence type="ECO:0000256" key="4">
    <source>
        <dbReference type="ARBA" id="ARBA00022692"/>
    </source>
</evidence>
<keyword evidence="9" id="KW-0012">Acyltransferase</keyword>
<dbReference type="GO" id="GO:0005886">
    <property type="term" value="C:plasma membrane"/>
    <property type="evidence" value="ECO:0007669"/>
    <property type="project" value="UniProtKB-SubCell"/>
</dbReference>
<comment type="subcellular location">
    <subcellularLocation>
        <location evidence="1">Cell membrane</location>
        <topology evidence="1">Multi-pass membrane protein</topology>
    </subcellularLocation>
</comment>
<dbReference type="InterPro" id="IPR002656">
    <property type="entry name" value="Acyl_transf_3_dom"/>
</dbReference>
<dbReference type="PANTHER" id="PTHR40074:SF2">
    <property type="entry name" value="O-ACETYLTRANSFERASE WECH"/>
    <property type="match status" value="1"/>
</dbReference>
<evidence type="ECO:0000256" key="6">
    <source>
        <dbReference type="ARBA" id="ARBA00023136"/>
    </source>
</evidence>
<feature type="transmembrane region" description="Helical" evidence="7">
    <location>
        <begin position="219"/>
        <end position="240"/>
    </location>
</feature>
<dbReference type="RefSeq" id="WP_190868113.1">
    <property type="nucleotide sequence ID" value="NZ_JACXIY010000068.1"/>
</dbReference>
<feature type="transmembrane region" description="Helical" evidence="7">
    <location>
        <begin position="276"/>
        <end position="295"/>
    </location>
</feature>
<keyword evidence="3" id="KW-1003">Cell membrane</keyword>
<feature type="domain" description="Acyltransferase 3" evidence="8">
    <location>
        <begin position="6"/>
        <end position="326"/>
    </location>
</feature>
<evidence type="ECO:0000256" key="5">
    <source>
        <dbReference type="ARBA" id="ARBA00022989"/>
    </source>
</evidence>
<evidence type="ECO:0000313" key="10">
    <source>
        <dbReference type="Proteomes" id="UP000632125"/>
    </source>
</evidence>
<evidence type="ECO:0000259" key="8">
    <source>
        <dbReference type="Pfam" id="PF01757"/>
    </source>
</evidence>
<evidence type="ECO:0000313" key="9">
    <source>
        <dbReference type="EMBL" id="MBD2872947.1"/>
    </source>
</evidence>
<keyword evidence="6 7" id="KW-0472">Membrane</keyword>
<dbReference type="GO" id="GO:0016413">
    <property type="term" value="F:O-acetyltransferase activity"/>
    <property type="evidence" value="ECO:0007669"/>
    <property type="project" value="TreeGrafter"/>
</dbReference>